<dbReference type="InterPro" id="IPR050567">
    <property type="entry name" value="Mitochondrial_Carrier"/>
</dbReference>
<evidence type="ECO:0000256" key="10">
    <source>
        <dbReference type="PROSITE-ProRule" id="PRU00282"/>
    </source>
</evidence>
<evidence type="ECO:0000256" key="5">
    <source>
        <dbReference type="ARBA" id="ARBA00022737"/>
    </source>
</evidence>
<evidence type="ECO:0000256" key="8">
    <source>
        <dbReference type="ARBA" id="ARBA00023128"/>
    </source>
</evidence>
<sequence length="330" mass="34248">MSADFWAGYISGAAGIVIGNPFDVIKVRLQAARAPSLGPESAAAATPRPLPLPRTPLLPPTPPHLTTTTTLPSLSHPLAGIAAPILGYGALNALLFITYNRTESLLTHALGGGSPTPTHGGGLSPATPTGALATWTAGAAAGLATWAVSTPTELIKCRAQLGTPSHSSAAVAARVWRAEGLRGLYLGGAVTALRDAVGYGFYFWSYALLTRASWGPGDADRAPGGFVAEAARVLVAGGLSGIATWVSIYPLDVIKTRVQAQVVDGPGARVGAWEVYRRARREGRGVLFRGLPVCCLRAFVVNAVQWGVYEMVMYELGQGKWRGAADDGGL</sequence>
<dbReference type="PANTHER" id="PTHR45624">
    <property type="entry name" value="MITOCHONDRIAL BASIC AMINO ACIDS TRANSPORTER-RELATED"/>
    <property type="match status" value="1"/>
</dbReference>
<feature type="transmembrane region" description="Helical" evidence="13">
    <location>
        <begin position="78"/>
        <end position="99"/>
    </location>
</feature>
<evidence type="ECO:0000256" key="1">
    <source>
        <dbReference type="ARBA" id="ARBA00004448"/>
    </source>
</evidence>
<keyword evidence="4 10" id="KW-0812">Transmembrane</keyword>
<dbReference type="Proteomes" id="UP001244011">
    <property type="component" value="Unassembled WGS sequence"/>
</dbReference>
<gene>
    <name evidence="14" type="ORF">QBC33DRAFT_452992</name>
</gene>
<dbReference type="AlphaFoldDB" id="A0AAJ0BZ79"/>
<feature type="repeat" description="Solcar" evidence="10">
    <location>
        <begin position="228"/>
        <end position="315"/>
    </location>
</feature>
<dbReference type="Gene3D" id="1.50.40.10">
    <property type="entry name" value="Mitochondrial carrier domain"/>
    <property type="match status" value="2"/>
</dbReference>
<evidence type="ECO:0000313" key="14">
    <source>
        <dbReference type="EMBL" id="KAK1766562.1"/>
    </source>
</evidence>
<evidence type="ECO:0000256" key="9">
    <source>
        <dbReference type="ARBA" id="ARBA00023136"/>
    </source>
</evidence>
<feature type="region of interest" description="Disordered" evidence="12">
    <location>
        <begin position="36"/>
        <end position="55"/>
    </location>
</feature>
<keyword evidence="9 10" id="KW-0472">Membrane</keyword>
<keyword evidence="5" id="KW-0677">Repeat</keyword>
<keyword evidence="3 11" id="KW-0813">Transport</keyword>
<dbReference type="InterPro" id="IPR023395">
    <property type="entry name" value="MCP_dom_sf"/>
</dbReference>
<reference evidence="14" key="1">
    <citation type="submission" date="2023-06" db="EMBL/GenBank/DDBJ databases">
        <title>Genome-scale phylogeny and comparative genomics of the fungal order Sordariales.</title>
        <authorList>
            <consortium name="Lawrence Berkeley National Laboratory"/>
            <person name="Hensen N."/>
            <person name="Bonometti L."/>
            <person name="Westerberg I."/>
            <person name="Brannstrom I.O."/>
            <person name="Guillou S."/>
            <person name="Cros-Aarteil S."/>
            <person name="Calhoun S."/>
            <person name="Haridas S."/>
            <person name="Kuo A."/>
            <person name="Mondo S."/>
            <person name="Pangilinan J."/>
            <person name="Riley R."/>
            <person name="Labutti K."/>
            <person name="Andreopoulos B."/>
            <person name="Lipzen A."/>
            <person name="Chen C."/>
            <person name="Yanf M."/>
            <person name="Daum C."/>
            <person name="Ng V."/>
            <person name="Clum A."/>
            <person name="Steindorff A."/>
            <person name="Ohm R."/>
            <person name="Martin F."/>
            <person name="Silar P."/>
            <person name="Natvig D."/>
            <person name="Lalanne C."/>
            <person name="Gautier V."/>
            <person name="Ament-Velasquez S.L."/>
            <person name="Kruys A."/>
            <person name="Hutchinson M.I."/>
            <person name="Powell A.J."/>
            <person name="Barry K."/>
            <person name="Miller A.N."/>
            <person name="Grigoriev I.V."/>
            <person name="Debuchy R."/>
            <person name="Gladieux P."/>
            <person name="Thoren M.H."/>
            <person name="Johannesson H."/>
        </authorList>
    </citation>
    <scope>NUCLEOTIDE SEQUENCE</scope>
    <source>
        <strain evidence="14">8032-3</strain>
    </source>
</reference>
<comment type="subcellular location">
    <subcellularLocation>
        <location evidence="1">Mitochondrion inner membrane</location>
        <topology evidence="1">Multi-pass membrane protein</topology>
    </subcellularLocation>
</comment>
<dbReference type="GO" id="GO:0022857">
    <property type="term" value="F:transmembrane transporter activity"/>
    <property type="evidence" value="ECO:0007669"/>
    <property type="project" value="TreeGrafter"/>
</dbReference>
<evidence type="ECO:0000256" key="12">
    <source>
        <dbReference type="SAM" id="MobiDB-lite"/>
    </source>
</evidence>
<dbReference type="GO" id="GO:0005743">
    <property type="term" value="C:mitochondrial inner membrane"/>
    <property type="evidence" value="ECO:0007669"/>
    <property type="project" value="UniProtKB-SubCell"/>
</dbReference>
<dbReference type="RefSeq" id="XP_060282775.1">
    <property type="nucleotide sequence ID" value="XM_060424665.1"/>
</dbReference>
<evidence type="ECO:0000256" key="11">
    <source>
        <dbReference type="RuleBase" id="RU000488"/>
    </source>
</evidence>
<evidence type="ECO:0000313" key="15">
    <source>
        <dbReference type="Proteomes" id="UP001244011"/>
    </source>
</evidence>
<evidence type="ECO:0000256" key="6">
    <source>
        <dbReference type="ARBA" id="ARBA00022792"/>
    </source>
</evidence>
<evidence type="ECO:0000256" key="4">
    <source>
        <dbReference type="ARBA" id="ARBA00022692"/>
    </source>
</evidence>
<dbReference type="GeneID" id="85307852"/>
<organism evidence="14 15">
    <name type="scientific">Phialemonium atrogriseum</name>
    <dbReference type="NCBI Taxonomy" id="1093897"/>
    <lineage>
        <taxon>Eukaryota</taxon>
        <taxon>Fungi</taxon>
        <taxon>Dikarya</taxon>
        <taxon>Ascomycota</taxon>
        <taxon>Pezizomycotina</taxon>
        <taxon>Sordariomycetes</taxon>
        <taxon>Sordariomycetidae</taxon>
        <taxon>Cephalothecales</taxon>
        <taxon>Cephalothecaceae</taxon>
        <taxon>Phialemonium</taxon>
    </lineage>
</organism>
<name>A0AAJ0BZ79_9PEZI</name>
<dbReference type="InterPro" id="IPR018108">
    <property type="entry name" value="MCP_transmembrane"/>
</dbReference>
<dbReference type="SUPFAM" id="SSF103506">
    <property type="entry name" value="Mitochondrial carrier"/>
    <property type="match status" value="1"/>
</dbReference>
<keyword evidence="6" id="KW-0999">Mitochondrion inner membrane</keyword>
<evidence type="ECO:0000256" key="2">
    <source>
        <dbReference type="ARBA" id="ARBA00006375"/>
    </source>
</evidence>
<evidence type="ECO:0000256" key="3">
    <source>
        <dbReference type="ARBA" id="ARBA00022448"/>
    </source>
</evidence>
<protein>
    <submittedName>
        <fullName evidence="14">Mitochondrial carrier domain-containing protein</fullName>
    </submittedName>
</protein>
<dbReference type="PROSITE" id="PS50920">
    <property type="entry name" value="SOLCAR"/>
    <property type="match status" value="2"/>
</dbReference>
<dbReference type="PRINTS" id="PR00926">
    <property type="entry name" value="MITOCARRIER"/>
</dbReference>
<comment type="similarity">
    <text evidence="2 11">Belongs to the mitochondrial carrier (TC 2.A.29) family.</text>
</comment>
<proteinExistence type="inferred from homology"/>
<keyword evidence="8" id="KW-0496">Mitochondrion</keyword>
<evidence type="ECO:0000256" key="7">
    <source>
        <dbReference type="ARBA" id="ARBA00022989"/>
    </source>
</evidence>
<feature type="transmembrane region" description="Helical" evidence="13">
    <location>
        <begin position="286"/>
        <end position="308"/>
    </location>
</feature>
<dbReference type="EMBL" id="MU839011">
    <property type="protein sequence ID" value="KAK1766562.1"/>
    <property type="molecule type" value="Genomic_DNA"/>
</dbReference>
<accession>A0AAJ0BZ79</accession>
<dbReference type="InterPro" id="IPR002067">
    <property type="entry name" value="MCP"/>
</dbReference>
<dbReference type="PANTHER" id="PTHR45624:SF10">
    <property type="entry name" value="SLC (SOLUTE CARRIER) HOMOLOG"/>
    <property type="match status" value="1"/>
</dbReference>
<keyword evidence="15" id="KW-1185">Reference proteome</keyword>
<comment type="caution">
    <text evidence="14">The sequence shown here is derived from an EMBL/GenBank/DDBJ whole genome shotgun (WGS) entry which is preliminary data.</text>
</comment>
<evidence type="ECO:0000256" key="13">
    <source>
        <dbReference type="SAM" id="Phobius"/>
    </source>
</evidence>
<feature type="repeat" description="Solcar" evidence="10">
    <location>
        <begin position="129"/>
        <end position="212"/>
    </location>
</feature>
<dbReference type="Pfam" id="PF00153">
    <property type="entry name" value="Mito_carr"/>
    <property type="match status" value="3"/>
</dbReference>
<keyword evidence="7 13" id="KW-1133">Transmembrane helix</keyword>